<reference evidence="17" key="1">
    <citation type="submission" date="2020-10" db="EMBL/GenBank/DDBJ databases">
        <authorList>
            <person name="Gilroy R."/>
        </authorList>
    </citation>
    <scope>NUCLEOTIDE SEQUENCE</scope>
    <source>
        <strain evidence="17">11687</strain>
    </source>
</reference>
<reference evidence="17" key="2">
    <citation type="journal article" date="2021" name="PeerJ">
        <title>Extensive microbial diversity within the chicken gut microbiome revealed by metagenomics and culture.</title>
        <authorList>
            <person name="Gilroy R."/>
            <person name="Ravi A."/>
            <person name="Getino M."/>
            <person name="Pursley I."/>
            <person name="Horton D.L."/>
            <person name="Alikhan N.F."/>
            <person name="Baker D."/>
            <person name="Gharbi K."/>
            <person name="Hall N."/>
            <person name="Watson M."/>
            <person name="Adriaenssens E.M."/>
            <person name="Foster-Nyarko E."/>
            <person name="Jarju S."/>
            <person name="Secka A."/>
            <person name="Antonio M."/>
            <person name="Oren A."/>
            <person name="Chaudhuri R.R."/>
            <person name="La Ragione R."/>
            <person name="Hildebrand F."/>
            <person name="Pallen M.J."/>
        </authorList>
    </citation>
    <scope>NUCLEOTIDE SEQUENCE</scope>
    <source>
        <strain evidence="17">11687</strain>
    </source>
</reference>
<evidence type="ECO:0000256" key="3">
    <source>
        <dbReference type="ARBA" id="ARBA00022490"/>
    </source>
</evidence>
<accession>A0A9D1MG59</accession>
<dbReference type="EMBL" id="DVMZ01000160">
    <property type="protein sequence ID" value="HIU59621.1"/>
    <property type="molecule type" value="Genomic_DNA"/>
</dbReference>
<keyword evidence="6 14" id="KW-0106">Calcium</keyword>
<keyword evidence="5" id="KW-0597">Phosphoprotein</keyword>
<dbReference type="InterPro" id="IPR016032">
    <property type="entry name" value="Sig_transdc_resp-reg_C-effctor"/>
</dbReference>
<comment type="caution">
    <text evidence="15">Lacks conserved residue(s) required for the propagation of feature annotation.</text>
</comment>
<dbReference type="InterPro" id="IPR014879">
    <property type="entry name" value="Spo0A_C"/>
</dbReference>
<sequence length="255" mass="28365">MRQKSVVVLESNEELRRELKEALESAGGFRVEYEGDDGERGLEEIRRIRPDVAIVGMFLKGRDGSGVIRAMKKEEGNGKILATGIGKDALIEKAMGEGADYYLVKPFSMEGALEQIEELTKEQETKGRVTEYASAKRKPQTVDEKISDIFMAIGIPPHIKGYGYLREGIKTTVAKPYIINNVTKGLYPSIAEKFGTTPSKVERAIRHAIEVAWNRGRVEAINAIFGTRIYLGTEKPTNSEFIALVADKLILENMI</sequence>
<dbReference type="GO" id="GO:0042173">
    <property type="term" value="P:regulation of sporulation resulting in formation of a cellular spore"/>
    <property type="evidence" value="ECO:0007669"/>
    <property type="project" value="InterPro"/>
</dbReference>
<comment type="subcellular location">
    <subcellularLocation>
        <location evidence="1 14">Cytoplasm</location>
    </subcellularLocation>
</comment>
<dbReference type="PROSITE" id="PS50110">
    <property type="entry name" value="RESPONSE_REGULATORY"/>
    <property type="match status" value="1"/>
</dbReference>
<keyword evidence="14" id="KW-0479">Metal-binding</keyword>
<dbReference type="InterPro" id="IPR050595">
    <property type="entry name" value="Bact_response_regulator"/>
</dbReference>
<dbReference type="GO" id="GO:0005737">
    <property type="term" value="C:cytoplasm"/>
    <property type="evidence" value="ECO:0007669"/>
    <property type="project" value="UniProtKB-SubCell"/>
</dbReference>
<organism evidence="17 18">
    <name type="scientific">Candidatus Scatosoma pullistercoris</name>
    <dbReference type="NCBI Taxonomy" id="2840934"/>
    <lineage>
        <taxon>Bacteria</taxon>
        <taxon>Bacillati</taxon>
        <taxon>Bacillota</taxon>
        <taxon>Clostridia</taxon>
        <taxon>Candidatus Scatosoma</taxon>
    </lineage>
</organism>
<evidence type="ECO:0000256" key="2">
    <source>
        <dbReference type="ARBA" id="ARBA00018672"/>
    </source>
</evidence>
<dbReference type="NCBIfam" id="TIGR02875">
    <property type="entry name" value="spore_0_A"/>
    <property type="match status" value="1"/>
</dbReference>
<dbReference type="InterPro" id="IPR001789">
    <property type="entry name" value="Sig_transdc_resp-reg_receiver"/>
</dbReference>
<dbReference type="Pfam" id="PF08769">
    <property type="entry name" value="Spo0A_C"/>
    <property type="match status" value="1"/>
</dbReference>
<dbReference type="InterPro" id="IPR036388">
    <property type="entry name" value="WH-like_DNA-bd_sf"/>
</dbReference>
<evidence type="ECO:0000256" key="6">
    <source>
        <dbReference type="ARBA" id="ARBA00022837"/>
    </source>
</evidence>
<feature type="domain" description="Response regulatory" evidence="16">
    <location>
        <begin position="5"/>
        <end position="120"/>
    </location>
</feature>
<evidence type="ECO:0000256" key="4">
    <source>
        <dbReference type="ARBA" id="ARBA00022491"/>
    </source>
</evidence>
<dbReference type="GO" id="GO:0051606">
    <property type="term" value="P:detection of stimulus"/>
    <property type="evidence" value="ECO:0007669"/>
    <property type="project" value="UniProtKB-UniRule"/>
</dbReference>
<evidence type="ECO:0000313" key="17">
    <source>
        <dbReference type="EMBL" id="HIU59621.1"/>
    </source>
</evidence>
<dbReference type="Gene3D" id="3.40.50.2300">
    <property type="match status" value="1"/>
</dbReference>
<keyword evidence="4 14" id="KW-0678">Repressor</keyword>
<dbReference type="PANTHER" id="PTHR44591:SF3">
    <property type="entry name" value="RESPONSE REGULATORY DOMAIN-CONTAINING PROTEIN"/>
    <property type="match status" value="1"/>
</dbReference>
<comment type="function">
    <text evidence="13 14">May play the central regulatory role in sporulation. It may be an element of the effector pathway responsible for the activation of sporulation genes in response to nutritional stress. Spo0A may act in concert with spo0H (a sigma factor) to control the expression of some genes that are critical to the sporulation process.</text>
</comment>
<dbReference type="SUPFAM" id="SSF52172">
    <property type="entry name" value="CheY-like"/>
    <property type="match status" value="1"/>
</dbReference>
<evidence type="ECO:0000256" key="14">
    <source>
        <dbReference type="PIRNR" id="PIRNR002937"/>
    </source>
</evidence>
<evidence type="ECO:0000256" key="9">
    <source>
        <dbReference type="ARBA" id="ARBA00023015"/>
    </source>
</evidence>
<evidence type="ECO:0000256" key="13">
    <source>
        <dbReference type="ARBA" id="ARBA00024867"/>
    </source>
</evidence>
<dbReference type="Proteomes" id="UP000824081">
    <property type="component" value="Unassembled WGS sequence"/>
</dbReference>
<dbReference type="PIRSF" id="PIRSF002937">
    <property type="entry name" value="Res_reg_Spo0A"/>
    <property type="match status" value="1"/>
</dbReference>
<keyword evidence="11 14" id="KW-0010">Activator</keyword>
<dbReference type="Gene3D" id="1.10.10.10">
    <property type="entry name" value="Winged helix-like DNA-binding domain superfamily/Winged helix DNA-binding domain"/>
    <property type="match status" value="1"/>
</dbReference>
<evidence type="ECO:0000259" key="16">
    <source>
        <dbReference type="PROSITE" id="PS50110"/>
    </source>
</evidence>
<keyword evidence="7 14" id="KW-0749">Sporulation</keyword>
<evidence type="ECO:0000256" key="10">
    <source>
        <dbReference type="ARBA" id="ARBA00023125"/>
    </source>
</evidence>
<evidence type="ECO:0000256" key="11">
    <source>
        <dbReference type="ARBA" id="ARBA00023159"/>
    </source>
</evidence>
<dbReference type="InterPro" id="IPR011006">
    <property type="entry name" value="CheY-like_superfamily"/>
</dbReference>
<evidence type="ECO:0000256" key="1">
    <source>
        <dbReference type="ARBA" id="ARBA00004496"/>
    </source>
</evidence>
<protein>
    <recommendedName>
        <fullName evidence="2 14">Stage 0 sporulation protein A homolog</fullName>
    </recommendedName>
</protein>
<dbReference type="GO" id="GO:0003677">
    <property type="term" value="F:DNA binding"/>
    <property type="evidence" value="ECO:0007669"/>
    <property type="project" value="UniProtKB-KW"/>
</dbReference>
<dbReference type="SUPFAM" id="SSF46894">
    <property type="entry name" value="C-terminal effector domain of the bipartite response regulators"/>
    <property type="match status" value="1"/>
</dbReference>
<evidence type="ECO:0000313" key="18">
    <source>
        <dbReference type="Proteomes" id="UP000824081"/>
    </source>
</evidence>
<gene>
    <name evidence="17" type="primary">spo0A</name>
    <name evidence="17" type="ORF">IAC57_05895</name>
</gene>
<dbReference type="InterPro" id="IPR012052">
    <property type="entry name" value="Spore_0_A"/>
</dbReference>
<keyword evidence="9 14" id="KW-0805">Transcription regulation</keyword>
<dbReference type="GO" id="GO:0000160">
    <property type="term" value="P:phosphorelay signal transduction system"/>
    <property type="evidence" value="ECO:0007669"/>
    <property type="project" value="UniProtKB-UniRule"/>
</dbReference>
<dbReference type="GO" id="GO:0030435">
    <property type="term" value="P:sporulation resulting in formation of a cellular spore"/>
    <property type="evidence" value="ECO:0007669"/>
    <property type="project" value="UniProtKB-UniRule"/>
</dbReference>
<evidence type="ECO:0000256" key="15">
    <source>
        <dbReference type="PROSITE-ProRule" id="PRU00169"/>
    </source>
</evidence>
<proteinExistence type="predicted"/>
<comment type="cofactor">
    <cofactor evidence="14">
        <name>Ca(2+)</name>
        <dbReference type="ChEBI" id="CHEBI:29108"/>
    </cofactor>
    <text evidence="14">Binds 1 Ca(2+) ion per subunit.</text>
</comment>
<dbReference type="AlphaFoldDB" id="A0A9D1MG59"/>
<name>A0A9D1MG59_9FIRM</name>
<dbReference type="Pfam" id="PF00072">
    <property type="entry name" value="Response_reg"/>
    <property type="match status" value="1"/>
</dbReference>
<keyword evidence="3 14" id="KW-0963">Cytoplasm</keyword>
<dbReference type="GO" id="GO:0003700">
    <property type="term" value="F:DNA-binding transcription factor activity"/>
    <property type="evidence" value="ECO:0007669"/>
    <property type="project" value="InterPro"/>
</dbReference>
<evidence type="ECO:0000256" key="7">
    <source>
        <dbReference type="ARBA" id="ARBA00022969"/>
    </source>
</evidence>
<dbReference type="CDD" id="cd00156">
    <property type="entry name" value="REC"/>
    <property type="match status" value="1"/>
</dbReference>
<evidence type="ECO:0000256" key="12">
    <source>
        <dbReference type="ARBA" id="ARBA00023163"/>
    </source>
</evidence>
<keyword evidence="10 14" id="KW-0238">DNA-binding</keyword>
<comment type="caution">
    <text evidence="17">The sequence shown here is derived from an EMBL/GenBank/DDBJ whole genome shotgun (WGS) entry which is preliminary data.</text>
</comment>
<keyword evidence="12 14" id="KW-0804">Transcription</keyword>
<dbReference type="GO" id="GO:0005509">
    <property type="term" value="F:calcium ion binding"/>
    <property type="evidence" value="ECO:0007669"/>
    <property type="project" value="UniProtKB-UniRule"/>
</dbReference>
<evidence type="ECO:0000256" key="5">
    <source>
        <dbReference type="ARBA" id="ARBA00022553"/>
    </source>
</evidence>
<keyword evidence="8 14" id="KW-0902">Two-component regulatory system</keyword>
<dbReference type="PANTHER" id="PTHR44591">
    <property type="entry name" value="STRESS RESPONSE REGULATOR PROTEIN 1"/>
    <property type="match status" value="1"/>
</dbReference>
<dbReference type="SMART" id="SM00448">
    <property type="entry name" value="REC"/>
    <property type="match status" value="1"/>
</dbReference>
<evidence type="ECO:0000256" key="8">
    <source>
        <dbReference type="ARBA" id="ARBA00023012"/>
    </source>
</evidence>